<evidence type="ECO:0000313" key="2">
    <source>
        <dbReference type="EMBL" id="KAF5830639.1"/>
    </source>
</evidence>
<proteinExistence type="predicted"/>
<keyword evidence="3" id="KW-1185">Reference proteome</keyword>
<dbReference type="Proteomes" id="UP000815325">
    <property type="component" value="Unassembled WGS sequence"/>
</dbReference>
<feature type="transmembrane region" description="Helical" evidence="1">
    <location>
        <begin position="53"/>
        <end position="79"/>
    </location>
</feature>
<gene>
    <name evidence="2" type="ORF">DUNSADRAFT_14240</name>
</gene>
<protein>
    <submittedName>
        <fullName evidence="2">Uncharacterized protein</fullName>
    </submittedName>
</protein>
<organism evidence="2 3">
    <name type="scientific">Dunaliella salina</name>
    <name type="common">Green alga</name>
    <name type="synonym">Protococcus salinus</name>
    <dbReference type="NCBI Taxonomy" id="3046"/>
    <lineage>
        <taxon>Eukaryota</taxon>
        <taxon>Viridiplantae</taxon>
        <taxon>Chlorophyta</taxon>
        <taxon>core chlorophytes</taxon>
        <taxon>Chlorophyceae</taxon>
        <taxon>CS clade</taxon>
        <taxon>Chlamydomonadales</taxon>
        <taxon>Dunaliellaceae</taxon>
        <taxon>Dunaliella</taxon>
    </lineage>
</organism>
<accession>A0ABQ7G7Q3</accession>
<evidence type="ECO:0000256" key="1">
    <source>
        <dbReference type="SAM" id="Phobius"/>
    </source>
</evidence>
<name>A0ABQ7G7Q3_DUNSA</name>
<keyword evidence="1" id="KW-0472">Membrane</keyword>
<keyword evidence="1" id="KW-0812">Transmembrane</keyword>
<dbReference type="EMBL" id="MU070021">
    <property type="protein sequence ID" value="KAF5830639.1"/>
    <property type="molecule type" value="Genomic_DNA"/>
</dbReference>
<reference evidence="2" key="1">
    <citation type="submission" date="2017-08" db="EMBL/GenBank/DDBJ databases">
        <authorList>
            <person name="Polle J.E."/>
            <person name="Barry K."/>
            <person name="Cushman J."/>
            <person name="Schmutz J."/>
            <person name="Tran D."/>
            <person name="Hathwaick L.T."/>
            <person name="Yim W.C."/>
            <person name="Jenkins J."/>
            <person name="Mckie-Krisberg Z.M."/>
            <person name="Prochnik S."/>
            <person name="Lindquist E."/>
            <person name="Dockter R.B."/>
            <person name="Adam C."/>
            <person name="Molina H."/>
            <person name="Bunkerborg J."/>
            <person name="Jin E."/>
            <person name="Buchheim M."/>
            <person name="Magnuson J."/>
        </authorList>
    </citation>
    <scope>NUCLEOTIDE SEQUENCE</scope>
    <source>
        <strain evidence="2">CCAP 19/18</strain>
    </source>
</reference>
<evidence type="ECO:0000313" key="3">
    <source>
        <dbReference type="Proteomes" id="UP000815325"/>
    </source>
</evidence>
<keyword evidence="1" id="KW-1133">Transmembrane helix</keyword>
<sequence length="151" mass="16747">MLCRHKVVGRGGRLAWRKGGGRRRARAWRACCPAAARLCLGAVRRLGRPVLPVAGFLVAAGVCAFAPGWPSILLGAAAIASRGRIARIPLLPPWRFVHLLLSPLQPLSQPMLLISVMWATFPTCFPGVWRAICYWNRLLPICVRYFHTSKR</sequence>
<comment type="caution">
    <text evidence="2">The sequence shown here is derived from an EMBL/GenBank/DDBJ whole genome shotgun (WGS) entry which is preliminary data.</text>
</comment>